<feature type="domain" description="B12-binding" evidence="6">
    <location>
        <begin position="5"/>
        <end position="147"/>
    </location>
</feature>
<dbReference type="InterPro" id="IPR006158">
    <property type="entry name" value="Cobalamin-bd"/>
</dbReference>
<dbReference type="InterPro" id="IPR058240">
    <property type="entry name" value="rSAM_sf"/>
</dbReference>
<evidence type="ECO:0000259" key="6">
    <source>
        <dbReference type="PROSITE" id="PS51332"/>
    </source>
</evidence>
<dbReference type="SFLD" id="SFLDG01082">
    <property type="entry name" value="B12-binding_domain_containing"/>
    <property type="match status" value="1"/>
</dbReference>
<dbReference type="PROSITE" id="PS51918">
    <property type="entry name" value="RADICAL_SAM"/>
    <property type="match status" value="1"/>
</dbReference>
<dbReference type="InterPro" id="IPR023404">
    <property type="entry name" value="rSAM_horseshoe"/>
</dbReference>
<keyword evidence="5" id="KW-0411">Iron-sulfur</keyword>
<dbReference type="PANTHER" id="PTHR43409">
    <property type="entry name" value="ANAEROBIC MAGNESIUM-PROTOPORPHYRIN IX MONOMETHYL ESTER CYCLASE-RELATED"/>
    <property type="match status" value="1"/>
</dbReference>
<evidence type="ECO:0000256" key="4">
    <source>
        <dbReference type="ARBA" id="ARBA00023004"/>
    </source>
</evidence>
<dbReference type="GO" id="GO:0051539">
    <property type="term" value="F:4 iron, 4 sulfur cluster binding"/>
    <property type="evidence" value="ECO:0007669"/>
    <property type="project" value="UniProtKB-KW"/>
</dbReference>
<evidence type="ECO:0000259" key="7">
    <source>
        <dbReference type="PROSITE" id="PS51918"/>
    </source>
</evidence>
<dbReference type="InterPro" id="IPR007197">
    <property type="entry name" value="rSAM"/>
</dbReference>
<dbReference type="EMBL" id="CP006585">
    <property type="protein sequence ID" value="AGW12030.1"/>
    <property type="molecule type" value="Genomic_DNA"/>
</dbReference>
<comment type="cofactor">
    <cofactor evidence="1">
        <name>[4Fe-4S] cluster</name>
        <dbReference type="ChEBI" id="CHEBI:49883"/>
    </cofactor>
</comment>
<dbReference type="GO" id="GO:0031419">
    <property type="term" value="F:cobalamin binding"/>
    <property type="evidence" value="ECO:0007669"/>
    <property type="project" value="InterPro"/>
</dbReference>
<evidence type="ECO:0000313" key="9">
    <source>
        <dbReference type="Proteomes" id="UP000016587"/>
    </source>
</evidence>
<dbReference type="CDD" id="cd01335">
    <property type="entry name" value="Radical_SAM"/>
    <property type="match status" value="1"/>
</dbReference>
<dbReference type="Gene3D" id="3.80.30.20">
    <property type="entry name" value="tm_1862 like domain"/>
    <property type="match status" value="1"/>
</dbReference>
<evidence type="ECO:0000313" key="8">
    <source>
        <dbReference type="EMBL" id="AGW12030.1"/>
    </source>
</evidence>
<dbReference type="AlphaFoldDB" id="T2G622"/>
<proteinExistence type="predicted"/>
<organism evidence="8 9">
    <name type="scientific">Megalodesulfovibrio gigas (strain ATCC 19364 / DSM 1382 / NCIMB 9332 / VKM B-1759)</name>
    <name type="common">Desulfovibrio gigas</name>
    <dbReference type="NCBI Taxonomy" id="1121448"/>
    <lineage>
        <taxon>Bacteria</taxon>
        <taxon>Pseudomonadati</taxon>
        <taxon>Thermodesulfobacteriota</taxon>
        <taxon>Desulfovibrionia</taxon>
        <taxon>Desulfovibrionales</taxon>
        <taxon>Desulfovibrionaceae</taxon>
        <taxon>Megalodesulfovibrio</taxon>
    </lineage>
</organism>
<dbReference type="GO" id="GO:0046872">
    <property type="term" value="F:metal ion binding"/>
    <property type="evidence" value="ECO:0007669"/>
    <property type="project" value="UniProtKB-KW"/>
</dbReference>
<dbReference type="PATRIC" id="fig|1121448.10.peg.92"/>
<dbReference type="InterPro" id="IPR034466">
    <property type="entry name" value="Methyltransferase_Class_B"/>
</dbReference>
<dbReference type="SUPFAM" id="SSF102114">
    <property type="entry name" value="Radical SAM enzymes"/>
    <property type="match status" value="1"/>
</dbReference>
<dbReference type="InterPro" id="IPR006638">
    <property type="entry name" value="Elp3/MiaA/NifB-like_rSAM"/>
</dbReference>
<reference evidence="9" key="2">
    <citation type="submission" date="2013-07" db="EMBL/GenBank/DDBJ databases">
        <authorList>
            <person name="Morais-Silva F.O."/>
            <person name="Rezende A.M."/>
            <person name="Pimentel C."/>
            <person name="Resende D.M."/>
            <person name="Santos C.I."/>
            <person name="Clemente C."/>
            <person name="de Oliveira L.M."/>
            <person name="da Silva S.M."/>
            <person name="Costa D.A."/>
            <person name="Varela-Raposo A."/>
            <person name="Horacio E.C.A."/>
            <person name="Matos M."/>
            <person name="Flores O."/>
            <person name="Ruiz J.C."/>
            <person name="Rodrigues-Pousada C."/>
        </authorList>
    </citation>
    <scope>NUCLEOTIDE SEQUENCE [LARGE SCALE GENOMIC DNA]</scope>
    <source>
        <strain evidence="9">ATCC 19364 / DSM 1382 / NCIMB 9332 / VKM B-1759</strain>
    </source>
</reference>
<dbReference type="STRING" id="1121448.DGI_0093"/>
<dbReference type="OrthoDB" id="9804952at2"/>
<dbReference type="Pfam" id="PF02310">
    <property type="entry name" value="B12-binding"/>
    <property type="match status" value="1"/>
</dbReference>
<accession>T2G622</accession>
<dbReference type="KEGG" id="dgg:DGI_0093"/>
<evidence type="ECO:0000256" key="3">
    <source>
        <dbReference type="ARBA" id="ARBA00022723"/>
    </source>
</evidence>
<keyword evidence="3" id="KW-0479">Metal-binding</keyword>
<dbReference type="SFLD" id="SFLDS00029">
    <property type="entry name" value="Radical_SAM"/>
    <property type="match status" value="1"/>
</dbReference>
<dbReference type="HOGENOM" id="CLU_021572_4_6_7"/>
<protein>
    <submittedName>
        <fullName evidence="8">Putative radical SAM domain protein</fullName>
    </submittedName>
</protein>
<keyword evidence="2" id="KW-0949">S-adenosyl-L-methionine</keyword>
<feature type="domain" description="Radical SAM core" evidence="7">
    <location>
        <begin position="214"/>
        <end position="452"/>
    </location>
</feature>
<gene>
    <name evidence="8" type="ORF">DGI_0093</name>
</gene>
<dbReference type="eggNOG" id="COG1032">
    <property type="taxonomic scope" value="Bacteria"/>
</dbReference>
<keyword evidence="9" id="KW-1185">Reference proteome</keyword>
<evidence type="ECO:0000256" key="2">
    <source>
        <dbReference type="ARBA" id="ARBA00022691"/>
    </source>
</evidence>
<dbReference type="Pfam" id="PF04055">
    <property type="entry name" value="Radical_SAM"/>
    <property type="match status" value="1"/>
</dbReference>
<dbReference type="GO" id="GO:0003824">
    <property type="term" value="F:catalytic activity"/>
    <property type="evidence" value="ECO:0007669"/>
    <property type="project" value="InterPro"/>
</dbReference>
<dbReference type="PROSITE" id="PS51332">
    <property type="entry name" value="B12_BINDING"/>
    <property type="match status" value="1"/>
</dbReference>
<dbReference type="InterPro" id="IPR051198">
    <property type="entry name" value="BchE-like"/>
</dbReference>
<dbReference type="SFLD" id="SFLDG01123">
    <property type="entry name" value="methyltransferase_(Class_B)"/>
    <property type="match status" value="1"/>
</dbReference>
<dbReference type="SMART" id="SM00729">
    <property type="entry name" value="Elp3"/>
    <property type="match status" value="1"/>
</dbReference>
<evidence type="ECO:0000256" key="5">
    <source>
        <dbReference type="ARBA" id="ARBA00023014"/>
    </source>
</evidence>
<sequence length="535" mass="60237">MGLPPLVVLVTPTPPDLSAFGVRSISAHLRRKGLRTRIIFLPGSLGLLKQGGTFVYRYPEAALRQVAEHCRGATLVGLSFMTNYLDRAAQCTRAIQEIAGVPVIWGGVHATLRPEQALEYADYVCVGEGEEALLELTAALTSQTAADAIPGVWTKVDGRIRDNGCRPLIADLDSLPAPDVSNVEHYVLDPIHEQIIPLTDALYIDTLPLVPYYHNARLKAYRIMTDRGCPHRCSYCNVPALKDKFAGDAVPYFRSRSVPHVMAELEDALARFPQIKAVQFFDDTFFARPVTWLREFAEQYKKRIKMPFYCQASPTTLTQEKLRLLMDAGMVYVEMGVQTGSPRIRAMYGRKESNAQIVAGARLVHKHVPPLLPPHYHVIMDNPWETMDDLMQTVQLLHQIPKPYGLAISSLVFFPGTAIARKAMQEGIIDDEEKQVFRQPFYIPPTRHYPGLLLYLQSFMHFPQSIIAVLLREGPVRRLLEGRPAWFYGLFHVVGEACRAVAKAWKLIARGDISRIRAWIDRQRRHDPVVAGRKG</sequence>
<dbReference type="Gene3D" id="3.40.50.280">
    <property type="entry name" value="Cobalamin-binding domain"/>
    <property type="match status" value="1"/>
</dbReference>
<name>T2G622_MEGG1</name>
<evidence type="ECO:0000256" key="1">
    <source>
        <dbReference type="ARBA" id="ARBA00001966"/>
    </source>
</evidence>
<keyword evidence="4" id="KW-0408">Iron</keyword>
<dbReference type="Proteomes" id="UP000016587">
    <property type="component" value="Chromosome"/>
</dbReference>
<reference evidence="8 9" key="1">
    <citation type="journal article" date="2013" name="J. Bacteriol.">
        <title>Roles of HynAB and Ech, the only two hydrogenases found in the model sulfate reducer Desulfovibrio gigas.</title>
        <authorList>
            <person name="Morais-Silva F.O."/>
            <person name="Santos C.I."/>
            <person name="Rodrigues R."/>
            <person name="Pereira I.A."/>
            <person name="Rodrigues-Pousada C."/>
        </authorList>
    </citation>
    <scope>NUCLEOTIDE SEQUENCE [LARGE SCALE GENOMIC DNA]</scope>
    <source>
        <strain evidence="9">ATCC 19364 / DSM 1382 / NCIMB 9332 / VKM B-1759</strain>
    </source>
</reference>